<dbReference type="Proteomes" id="UP000266178">
    <property type="component" value="Unassembled WGS sequence"/>
</dbReference>
<evidence type="ECO:0000313" key="3">
    <source>
        <dbReference type="Proteomes" id="UP000266178"/>
    </source>
</evidence>
<evidence type="ECO:0000313" key="2">
    <source>
        <dbReference type="EMBL" id="RIH92059.1"/>
    </source>
</evidence>
<feature type="domain" description="GerMN" evidence="1">
    <location>
        <begin position="77"/>
        <end position="164"/>
    </location>
</feature>
<evidence type="ECO:0000259" key="1">
    <source>
        <dbReference type="SMART" id="SM00909"/>
    </source>
</evidence>
<keyword evidence="3" id="KW-1185">Reference proteome</keyword>
<organism evidence="2 3">
    <name type="scientific">Meiothermus granaticius NBRC 107808</name>
    <dbReference type="NCBI Taxonomy" id="1227551"/>
    <lineage>
        <taxon>Bacteria</taxon>
        <taxon>Thermotogati</taxon>
        <taxon>Deinococcota</taxon>
        <taxon>Deinococci</taxon>
        <taxon>Thermales</taxon>
        <taxon>Thermaceae</taxon>
        <taxon>Meiothermus</taxon>
    </lineage>
</organism>
<protein>
    <submittedName>
        <fullName evidence="2">Sporulation and spore germination</fullName>
    </submittedName>
</protein>
<dbReference type="Pfam" id="PF10646">
    <property type="entry name" value="Germane"/>
    <property type="match status" value="1"/>
</dbReference>
<dbReference type="AlphaFoldDB" id="A0A399F9W7"/>
<dbReference type="OrthoDB" id="34335at2"/>
<proteinExistence type="predicted"/>
<sequence length="176" mass="18732">MMRFLSFTNLLGLAVLIGGIWLGTLVQTSPDTRQLNLPGDIEPGGSKTLRLHFGKDSGSGMVVETRVVQTGDGEDLLNRAMAELVKGPQAPGAVALVPVGSLPPTVFLRDGTAYVDLPPAYAKLNYGTVAEDNLIYGIAATLLEFKRVSAVQFLLGGKDVLSLGHLSLVDPFKRQQ</sequence>
<reference evidence="2 3" key="1">
    <citation type="submission" date="2018-08" db="EMBL/GenBank/DDBJ databases">
        <title>Meiothermus granaticius genome AF-68 sequencing project.</title>
        <authorList>
            <person name="Da Costa M.S."/>
            <person name="Albuquerque L."/>
            <person name="Raposo P."/>
            <person name="Froufe H.J.C."/>
            <person name="Barroso C.S."/>
            <person name="Egas C."/>
        </authorList>
    </citation>
    <scope>NUCLEOTIDE SEQUENCE [LARGE SCALE GENOMIC DNA]</scope>
    <source>
        <strain evidence="2 3">AF-68</strain>
    </source>
</reference>
<comment type="caution">
    <text evidence="2">The sequence shown here is derived from an EMBL/GenBank/DDBJ whole genome shotgun (WGS) entry which is preliminary data.</text>
</comment>
<accession>A0A399F9W7</accession>
<dbReference type="InterPro" id="IPR019606">
    <property type="entry name" value="GerMN"/>
</dbReference>
<name>A0A399F9W7_9DEIN</name>
<dbReference type="SMART" id="SM00909">
    <property type="entry name" value="Germane"/>
    <property type="match status" value="1"/>
</dbReference>
<dbReference type="EMBL" id="QWLB01000026">
    <property type="protein sequence ID" value="RIH92059.1"/>
    <property type="molecule type" value="Genomic_DNA"/>
</dbReference>
<dbReference type="RefSeq" id="WP_119357508.1">
    <property type="nucleotide sequence ID" value="NZ_BJXM01000001.1"/>
</dbReference>
<gene>
    <name evidence="2" type="ORF">Mgrana_02029</name>
</gene>